<gene>
    <name evidence="1" type="ORF">QE152_g19215</name>
</gene>
<protein>
    <submittedName>
        <fullName evidence="1">Uncharacterized protein</fullName>
    </submittedName>
</protein>
<evidence type="ECO:0000313" key="1">
    <source>
        <dbReference type="EMBL" id="KAK9723444.1"/>
    </source>
</evidence>
<name>A0AAW1KTW1_POPJA</name>
<proteinExistence type="predicted"/>
<sequence>MHDWIDHSSSGDNLDSNLMQTHVHLIWYRSRRSERTNVEMVMLRYGGEEERIIYRVREKGTRTDKGMMKAERGMNLCMFHCRPGGRCEDERKKLLVMWKILLAARTYELCE</sequence>
<accession>A0AAW1KTW1</accession>
<keyword evidence="2" id="KW-1185">Reference proteome</keyword>
<dbReference type="EMBL" id="JASPKY010000180">
    <property type="protein sequence ID" value="KAK9723444.1"/>
    <property type="molecule type" value="Genomic_DNA"/>
</dbReference>
<reference evidence="1 2" key="1">
    <citation type="journal article" date="2024" name="BMC Genomics">
        <title>De novo assembly and annotation of Popillia japonica's genome with initial clues to its potential as an invasive pest.</title>
        <authorList>
            <person name="Cucini C."/>
            <person name="Boschi S."/>
            <person name="Funari R."/>
            <person name="Cardaioli E."/>
            <person name="Iannotti N."/>
            <person name="Marturano G."/>
            <person name="Paoli F."/>
            <person name="Bruttini M."/>
            <person name="Carapelli A."/>
            <person name="Frati F."/>
            <person name="Nardi F."/>
        </authorList>
    </citation>
    <scope>NUCLEOTIDE SEQUENCE [LARGE SCALE GENOMIC DNA]</scope>
    <source>
        <strain evidence="1">DMR45628</strain>
    </source>
</reference>
<comment type="caution">
    <text evidence="1">The sequence shown here is derived from an EMBL/GenBank/DDBJ whole genome shotgun (WGS) entry which is preliminary data.</text>
</comment>
<dbReference type="AlphaFoldDB" id="A0AAW1KTW1"/>
<organism evidence="1 2">
    <name type="scientific">Popillia japonica</name>
    <name type="common">Japanese beetle</name>
    <dbReference type="NCBI Taxonomy" id="7064"/>
    <lineage>
        <taxon>Eukaryota</taxon>
        <taxon>Metazoa</taxon>
        <taxon>Ecdysozoa</taxon>
        <taxon>Arthropoda</taxon>
        <taxon>Hexapoda</taxon>
        <taxon>Insecta</taxon>
        <taxon>Pterygota</taxon>
        <taxon>Neoptera</taxon>
        <taxon>Endopterygota</taxon>
        <taxon>Coleoptera</taxon>
        <taxon>Polyphaga</taxon>
        <taxon>Scarabaeiformia</taxon>
        <taxon>Scarabaeidae</taxon>
        <taxon>Rutelinae</taxon>
        <taxon>Popillia</taxon>
    </lineage>
</organism>
<dbReference type="Proteomes" id="UP001458880">
    <property type="component" value="Unassembled WGS sequence"/>
</dbReference>
<evidence type="ECO:0000313" key="2">
    <source>
        <dbReference type="Proteomes" id="UP001458880"/>
    </source>
</evidence>